<dbReference type="PROSITE" id="PS01129">
    <property type="entry name" value="PSI_RLU"/>
    <property type="match status" value="1"/>
</dbReference>
<feature type="region of interest" description="Disordered" evidence="1">
    <location>
        <begin position="144"/>
        <end position="166"/>
    </location>
</feature>
<dbReference type="InterPro" id="IPR020103">
    <property type="entry name" value="PsdUridine_synth_cat_dom_sf"/>
</dbReference>
<dbReference type="InterPro" id="IPR006224">
    <property type="entry name" value="PsdUridine_synth_RluA-like_CS"/>
</dbReference>
<feature type="domain" description="Pseudouridine synthase RsuA/RluA-like" evidence="2">
    <location>
        <begin position="342"/>
        <end position="489"/>
    </location>
</feature>
<dbReference type="PANTHER" id="PTHR21600:SF89">
    <property type="entry name" value="RIBOSOMAL LARGE SUBUNIT PSEUDOURIDINE SYNTHASE A"/>
    <property type="match status" value="1"/>
</dbReference>
<dbReference type="GO" id="GO:0000455">
    <property type="term" value="P:enzyme-directed rRNA pseudouridine synthesis"/>
    <property type="evidence" value="ECO:0007669"/>
    <property type="project" value="TreeGrafter"/>
</dbReference>
<dbReference type="GO" id="GO:0140098">
    <property type="term" value="F:catalytic activity, acting on RNA"/>
    <property type="evidence" value="ECO:0007669"/>
    <property type="project" value="UniProtKB-ARBA"/>
</dbReference>
<name>A0A9D2HR42_9BACE</name>
<dbReference type="CDD" id="cd02869">
    <property type="entry name" value="PseudoU_synth_RluA_like"/>
    <property type="match status" value="1"/>
</dbReference>
<evidence type="ECO:0000259" key="2">
    <source>
        <dbReference type="Pfam" id="PF00849"/>
    </source>
</evidence>
<dbReference type="AlphaFoldDB" id="A0A9D2HR42"/>
<reference evidence="3" key="1">
    <citation type="journal article" date="2021" name="PeerJ">
        <title>Extensive microbial diversity within the chicken gut microbiome revealed by metagenomics and culture.</title>
        <authorList>
            <person name="Gilroy R."/>
            <person name="Ravi A."/>
            <person name="Getino M."/>
            <person name="Pursley I."/>
            <person name="Horton D.L."/>
            <person name="Alikhan N.F."/>
            <person name="Baker D."/>
            <person name="Gharbi K."/>
            <person name="Hall N."/>
            <person name="Watson M."/>
            <person name="Adriaenssens E.M."/>
            <person name="Foster-Nyarko E."/>
            <person name="Jarju S."/>
            <person name="Secka A."/>
            <person name="Antonio M."/>
            <person name="Oren A."/>
            <person name="Chaudhuri R.R."/>
            <person name="La Ragione R."/>
            <person name="Hildebrand F."/>
            <person name="Pallen M.J."/>
        </authorList>
    </citation>
    <scope>NUCLEOTIDE SEQUENCE</scope>
    <source>
        <strain evidence="3">ChiHecec1B25-7008</strain>
    </source>
</reference>
<evidence type="ECO:0000256" key="1">
    <source>
        <dbReference type="SAM" id="MobiDB-lite"/>
    </source>
</evidence>
<dbReference type="EMBL" id="DWZE01000039">
    <property type="protein sequence ID" value="HJA82916.1"/>
    <property type="molecule type" value="Genomic_DNA"/>
</dbReference>
<protein>
    <submittedName>
        <fullName evidence="3">RNA pseudouridine synthase</fullName>
    </submittedName>
</protein>
<dbReference type="GO" id="GO:0003723">
    <property type="term" value="F:RNA binding"/>
    <property type="evidence" value="ECO:0007669"/>
    <property type="project" value="InterPro"/>
</dbReference>
<comment type="caution">
    <text evidence="3">The sequence shown here is derived from an EMBL/GenBank/DDBJ whole genome shotgun (WGS) entry which is preliminary data.</text>
</comment>
<dbReference type="Gene3D" id="3.30.2350.10">
    <property type="entry name" value="Pseudouridine synthase"/>
    <property type="match status" value="1"/>
</dbReference>
<gene>
    <name evidence="3" type="ORF">H9785_02915</name>
</gene>
<proteinExistence type="predicted"/>
<dbReference type="InterPro" id="IPR006145">
    <property type="entry name" value="PsdUridine_synth_RsuA/RluA"/>
</dbReference>
<evidence type="ECO:0000313" key="4">
    <source>
        <dbReference type="Proteomes" id="UP000823860"/>
    </source>
</evidence>
<sequence>MLHPFHTDISGIPLPTRFTYPFCYTPHPLCIRAAEEVQQYLARHPEWNEGKMFGVLVVQTAEGELGYLAAFSGILAGQNKLPFFVPPVYDLLQPDGFFKQEEAEISALNARIAQMEQDPEYVQQKTALRQAEANAQTALNAARQALKTAKAQREERRRSSTLTPEGADALIRESQFQKAEYKRLEHRLKEQMNALRLPIETHEASLQTLKHERKERSANLQLRLFRQFRLLNYRGEVKDLCELFADTVQRIPPAGAGECAAPKLLQYAYLHGWRPLAMAEFWWGKPSQTEVRRQGCYYPSCTGKCGPILRHMLQGLDVEDNPLAQENDKGKELEIVYEDEALVVVNKPSGLLSVPGKERDVSVQALMQARLPQADGPLTVHRLDMDTSGLLLIAKSKEAHQCLQAQFEQRLIRKRYIALLEGLVPNDRGSINLPLRPDLHDRPRQVVDLLHGKPALTDYEVLARKDGRTLIAFYPQTGRTHQLRVHAAHPLGLHCPIVGDTLYGTPAERLCLHAEQLEFTHPVTGERMMFRVKEEFTCAKRTRVNG</sequence>
<evidence type="ECO:0000313" key="3">
    <source>
        <dbReference type="EMBL" id="HJA82916.1"/>
    </source>
</evidence>
<dbReference type="SUPFAM" id="SSF55120">
    <property type="entry name" value="Pseudouridine synthase"/>
    <property type="match status" value="1"/>
</dbReference>
<dbReference type="PANTHER" id="PTHR21600">
    <property type="entry name" value="MITOCHONDRIAL RNA PSEUDOURIDINE SYNTHASE"/>
    <property type="match status" value="1"/>
</dbReference>
<dbReference type="GO" id="GO:0009982">
    <property type="term" value="F:pseudouridine synthase activity"/>
    <property type="evidence" value="ECO:0007669"/>
    <property type="project" value="InterPro"/>
</dbReference>
<dbReference type="Pfam" id="PF00849">
    <property type="entry name" value="PseudoU_synth_2"/>
    <property type="match status" value="1"/>
</dbReference>
<accession>A0A9D2HR42</accession>
<reference evidence="3" key="2">
    <citation type="submission" date="2021-04" db="EMBL/GenBank/DDBJ databases">
        <authorList>
            <person name="Gilroy R."/>
        </authorList>
    </citation>
    <scope>NUCLEOTIDE SEQUENCE</scope>
    <source>
        <strain evidence="3">ChiHecec1B25-7008</strain>
    </source>
</reference>
<dbReference type="InterPro" id="IPR050188">
    <property type="entry name" value="RluA_PseudoU_synthase"/>
</dbReference>
<dbReference type="Proteomes" id="UP000823860">
    <property type="component" value="Unassembled WGS sequence"/>
</dbReference>
<organism evidence="3 4">
    <name type="scientific">Candidatus Bacteroides intestinavium</name>
    <dbReference type="NCBI Taxonomy" id="2838469"/>
    <lineage>
        <taxon>Bacteria</taxon>
        <taxon>Pseudomonadati</taxon>
        <taxon>Bacteroidota</taxon>
        <taxon>Bacteroidia</taxon>
        <taxon>Bacteroidales</taxon>
        <taxon>Bacteroidaceae</taxon>
        <taxon>Bacteroides</taxon>
    </lineage>
</organism>